<organism evidence="8 9">
    <name type="scientific">Streptomyces physcomitrii</name>
    <dbReference type="NCBI Taxonomy" id="2724184"/>
    <lineage>
        <taxon>Bacteria</taxon>
        <taxon>Bacillati</taxon>
        <taxon>Actinomycetota</taxon>
        <taxon>Actinomycetes</taxon>
        <taxon>Kitasatosporales</taxon>
        <taxon>Streptomycetaceae</taxon>
        <taxon>Streptomyces</taxon>
    </lineage>
</organism>
<dbReference type="Gene3D" id="3.90.180.10">
    <property type="entry name" value="Medium-chain alcohol dehydrogenases, catalytic domain"/>
    <property type="match status" value="1"/>
</dbReference>
<dbReference type="InterPro" id="IPR031640">
    <property type="entry name" value="Glu_dehyd_C"/>
</dbReference>
<dbReference type="PANTHER" id="PTHR43350">
    <property type="entry name" value="NAD-DEPENDENT ALCOHOL DEHYDROGENASE"/>
    <property type="match status" value="1"/>
</dbReference>
<comment type="cofactor">
    <cofactor evidence="1">
        <name>Zn(2+)</name>
        <dbReference type="ChEBI" id="CHEBI:29105"/>
    </cofactor>
</comment>
<reference evidence="8 9" key="1">
    <citation type="submission" date="2020-04" db="EMBL/GenBank/DDBJ databases">
        <title>Phylogenetic Diversity and Antibacterial Activity against Ralstonia solanacearum of Endophytic Actinomycete Isolated from Moss.</title>
        <authorList>
            <person name="Zhuang X."/>
        </authorList>
    </citation>
    <scope>NUCLEOTIDE SEQUENCE [LARGE SCALE GENOMIC DNA]</scope>
    <source>
        <strain evidence="8 9">LD120</strain>
    </source>
</reference>
<dbReference type="RefSeq" id="WP_168541254.1">
    <property type="nucleotide sequence ID" value="NZ_JAAWWP010000013.1"/>
</dbReference>
<feature type="domain" description="Alcohol dehydrogenase-like N-terminal" evidence="6">
    <location>
        <begin position="26"/>
        <end position="129"/>
    </location>
</feature>
<comment type="similarity">
    <text evidence="2">Belongs to the zinc-containing alcohol dehydrogenase family.</text>
</comment>
<proteinExistence type="inferred from homology"/>
<dbReference type="PANTHER" id="PTHR43350:SF19">
    <property type="entry name" value="D-GULOSIDE 3-DEHYDROGENASE"/>
    <property type="match status" value="1"/>
</dbReference>
<keyword evidence="4" id="KW-0862">Zinc</keyword>
<dbReference type="Pfam" id="PF08240">
    <property type="entry name" value="ADH_N"/>
    <property type="match status" value="1"/>
</dbReference>
<dbReference type="SUPFAM" id="SSF50129">
    <property type="entry name" value="GroES-like"/>
    <property type="match status" value="1"/>
</dbReference>
<feature type="domain" description="Glucose dehydrogenase C-terminal" evidence="7">
    <location>
        <begin position="145"/>
        <end position="347"/>
    </location>
</feature>
<evidence type="ECO:0000259" key="7">
    <source>
        <dbReference type="Pfam" id="PF16912"/>
    </source>
</evidence>
<evidence type="ECO:0000256" key="4">
    <source>
        <dbReference type="ARBA" id="ARBA00022833"/>
    </source>
</evidence>
<dbReference type="InterPro" id="IPR013154">
    <property type="entry name" value="ADH-like_N"/>
</dbReference>
<evidence type="ECO:0000313" key="8">
    <source>
        <dbReference type="EMBL" id="NKI43629.1"/>
    </source>
</evidence>
<sequence length="349" mass="37506">MKAITVVPGDPGQVRVEEVQDAKPAQGELLVEGLLLGLCGTDADIVEEGYGWVPPGQQRLLLGHESLGSVRDAPPGSGFAPGDLVAGIVRRPDPVPCEPCAHGSWDFCSNGRYTERGIKELDGYGSQLWRIEPEYAIKLDPRLGDCGVLLEPASVLAKAWEQIDRFVTRAPLRPKTVLVTGAGPIGLLAALMGAQRALDVHVLDVNGDEPKAQLVKDLGATFHVGSLDDAEVTPELIVDTTGHGPLVFDLTGKVAPSGVICLTGIASDSRRTPVPLDESNKEMVLENTVMFGSVNANRRNFEQAAEALADADLRWLRRLITRKVPLSGFTPEFLHKRPEDVKVVVDLQA</sequence>
<evidence type="ECO:0000259" key="6">
    <source>
        <dbReference type="Pfam" id="PF08240"/>
    </source>
</evidence>
<evidence type="ECO:0000256" key="2">
    <source>
        <dbReference type="ARBA" id="ARBA00008072"/>
    </source>
</evidence>
<accession>A0ABX1H5J2</accession>
<keyword evidence="5" id="KW-0560">Oxidoreductase</keyword>
<gene>
    <name evidence="8" type="ORF">HFV08_20745</name>
</gene>
<evidence type="ECO:0000313" key="9">
    <source>
        <dbReference type="Proteomes" id="UP000772196"/>
    </source>
</evidence>
<dbReference type="Proteomes" id="UP000772196">
    <property type="component" value="Unassembled WGS sequence"/>
</dbReference>
<dbReference type="Pfam" id="PF16912">
    <property type="entry name" value="Glu_dehyd_C"/>
    <property type="match status" value="1"/>
</dbReference>
<evidence type="ECO:0000256" key="5">
    <source>
        <dbReference type="ARBA" id="ARBA00023002"/>
    </source>
</evidence>
<dbReference type="SUPFAM" id="SSF51735">
    <property type="entry name" value="NAD(P)-binding Rossmann-fold domains"/>
    <property type="match status" value="1"/>
</dbReference>
<dbReference type="InterPro" id="IPR036291">
    <property type="entry name" value="NAD(P)-bd_dom_sf"/>
</dbReference>
<keyword evidence="9" id="KW-1185">Reference proteome</keyword>
<dbReference type="InterPro" id="IPR011032">
    <property type="entry name" value="GroES-like_sf"/>
</dbReference>
<name>A0ABX1H5J2_9ACTN</name>
<dbReference type="EMBL" id="JAAWWP010000013">
    <property type="protein sequence ID" value="NKI43629.1"/>
    <property type="molecule type" value="Genomic_DNA"/>
</dbReference>
<keyword evidence="3" id="KW-0479">Metal-binding</keyword>
<evidence type="ECO:0000256" key="3">
    <source>
        <dbReference type="ARBA" id="ARBA00022723"/>
    </source>
</evidence>
<dbReference type="CDD" id="cd08230">
    <property type="entry name" value="glucose_DH"/>
    <property type="match status" value="1"/>
</dbReference>
<evidence type="ECO:0000256" key="1">
    <source>
        <dbReference type="ARBA" id="ARBA00001947"/>
    </source>
</evidence>
<protein>
    <submittedName>
        <fullName evidence="8">Glucose 1-dehydrogenase</fullName>
    </submittedName>
</protein>
<comment type="caution">
    <text evidence="8">The sequence shown here is derived from an EMBL/GenBank/DDBJ whole genome shotgun (WGS) entry which is preliminary data.</text>
</comment>
<dbReference type="Gene3D" id="3.40.50.720">
    <property type="entry name" value="NAD(P)-binding Rossmann-like Domain"/>
    <property type="match status" value="1"/>
</dbReference>